<dbReference type="Gene3D" id="2.40.50.1020">
    <property type="entry name" value="LytTr DNA-binding domain"/>
    <property type="match status" value="1"/>
</dbReference>
<dbReference type="SMART" id="SM00448">
    <property type="entry name" value="REC"/>
    <property type="match status" value="1"/>
</dbReference>
<evidence type="ECO:0000313" key="11">
    <source>
        <dbReference type="Proteomes" id="UP000092574"/>
    </source>
</evidence>
<keyword evidence="3" id="KW-0902">Two-component regulatory system</keyword>
<dbReference type="InterPro" id="IPR007492">
    <property type="entry name" value="LytTR_DNA-bd_dom"/>
</dbReference>
<evidence type="ECO:0000259" key="8">
    <source>
        <dbReference type="PROSITE" id="PS50110"/>
    </source>
</evidence>
<evidence type="ECO:0000256" key="7">
    <source>
        <dbReference type="PROSITE-ProRule" id="PRU00169"/>
    </source>
</evidence>
<dbReference type="RefSeq" id="WP_065542164.1">
    <property type="nucleotide sequence ID" value="NZ_CP015405.2"/>
</dbReference>
<dbReference type="STRING" id="1796616.A4V09_09570"/>
<keyword evidence="10" id="KW-0238">DNA-binding</keyword>
<keyword evidence="11" id="KW-1185">Reference proteome</keyword>
<dbReference type="InterPro" id="IPR001789">
    <property type="entry name" value="Sig_transdc_resp-reg_receiver"/>
</dbReference>
<dbReference type="InterPro" id="IPR046947">
    <property type="entry name" value="LytR-like"/>
</dbReference>
<dbReference type="SMART" id="SM00850">
    <property type="entry name" value="LytTR"/>
    <property type="match status" value="1"/>
</dbReference>
<dbReference type="Proteomes" id="UP000092574">
    <property type="component" value="Chromosome"/>
</dbReference>
<feature type="domain" description="HTH LytTR-type" evidence="9">
    <location>
        <begin position="143"/>
        <end position="243"/>
    </location>
</feature>
<evidence type="ECO:0000313" key="10">
    <source>
        <dbReference type="EMBL" id="ANU75987.1"/>
    </source>
</evidence>
<proteinExistence type="predicted"/>
<dbReference type="Gene3D" id="3.40.50.2300">
    <property type="match status" value="1"/>
</dbReference>
<accession>A0A1C7I8K0</accession>
<keyword evidence="7" id="KW-0597">Phosphoprotein</keyword>
<sequence>MLDVYVCEDVQEQREVIARYINAAILIQEYDMKLVIDTEDPEKIIEKLKSSKNVGLYFLDIDLHTNKNGLTLAKEIREYDPRGFIVFITSHSEMSFLTFKYKVEALDFILKDEPRQLQHRICECMEHVNHKYSKITRGYGKTITITRNGRKITLEYNSIMFFETSANEHKIIVHTENKSIEFFGKMKDIEEEVGDDFIRCHRAYLVNRNNIKEANYTDKCIVMKNQAICPISHRLLGQVKKYV</sequence>
<dbReference type="PROSITE" id="PS50110">
    <property type="entry name" value="RESPONSE_REGULATORY"/>
    <property type="match status" value="1"/>
</dbReference>
<dbReference type="EMBL" id="CP015405">
    <property type="protein sequence ID" value="ANU75987.1"/>
    <property type="molecule type" value="Genomic_DNA"/>
</dbReference>
<evidence type="ECO:0000256" key="3">
    <source>
        <dbReference type="ARBA" id="ARBA00023012"/>
    </source>
</evidence>
<evidence type="ECO:0000259" key="9">
    <source>
        <dbReference type="PROSITE" id="PS50930"/>
    </source>
</evidence>
<feature type="modified residue" description="4-aspartylphosphate" evidence="7">
    <location>
        <position position="60"/>
    </location>
</feature>
<dbReference type="PROSITE" id="PS50930">
    <property type="entry name" value="HTH_LYTTR"/>
    <property type="match status" value="1"/>
</dbReference>
<dbReference type="OrthoDB" id="9809318at2"/>
<dbReference type="Pfam" id="PF04397">
    <property type="entry name" value="LytTR"/>
    <property type="match status" value="1"/>
</dbReference>
<dbReference type="InterPro" id="IPR011006">
    <property type="entry name" value="CheY-like_superfamily"/>
</dbReference>
<reference evidence="10" key="1">
    <citation type="submission" date="2017-04" db="EMBL/GenBank/DDBJ databases">
        <title>Complete Genome Sequences of Twelve Strains of a Stable Defined Moderately Diverse Mouse Microbiota 2 (sDMDMm2).</title>
        <authorList>
            <person name="Uchimura Y."/>
            <person name="Wyss M."/>
            <person name="Brugiroux S."/>
            <person name="Limenitakis J.P."/>
            <person name="Stecher B."/>
            <person name="McCoy K.D."/>
            <person name="Macpherson A.J."/>
        </authorList>
    </citation>
    <scope>NUCLEOTIDE SEQUENCE</scope>
    <source>
        <strain evidence="10">YL58</strain>
    </source>
</reference>
<organism evidence="10 11">
    <name type="scientific">Blautia pseudococcoides</name>
    <dbReference type="NCBI Taxonomy" id="1796616"/>
    <lineage>
        <taxon>Bacteria</taxon>
        <taxon>Bacillati</taxon>
        <taxon>Bacillota</taxon>
        <taxon>Clostridia</taxon>
        <taxon>Lachnospirales</taxon>
        <taxon>Lachnospiraceae</taxon>
        <taxon>Blautia</taxon>
    </lineage>
</organism>
<dbReference type="Pfam" id="PF00072">
    <property type="entry name" value="Response_reg"/>
    <property type="match status" value="1"/>
</dbReference>
<dbReference type="PANTHER" id="PTHR37299">
    <property type="entry name" value="TRANSCRIPTIONAL REGULATOR-RELATED"/>
    <property type="match status" value="1"/>
</dbReference>
<feature type="domain" description="Response regulatory" evidence="8">
    <location>
        <begin position="3"/>
        <end position="126"/>
    </location>
</feature>
<dbReference type="SUPFAM" id="SSF52172">
    <property type="entry name" value="CheY-like"/>
    <property type="match status" value="1"/>
</dbReference>
<dbReference type="KEGG" id="byl:A4V09_09570"/>
<dbReference type="GO" id="GO:0000156">
    <property type="term" value="F:phosphorelay response regulator activity"/>
    <property type="evidence" value="ECO:0007669"/>
    <property type="project" value="InterPro"/>
</dbReference>
<dbReference type="AlphaFoldDB" id="A0A1C7I8K0"/>
<keyword evidence="2" id="KW-0963">Cytoplasm</keyword>
<evidence type="ECO:0000256" key="6">
    <source>
        <dbReference type="ARBA" id="ARBA00037164"/>
    </source>
</evidence>
<name>A0A1C7I8K0_9FIRM</name>
<evidence type="ECO:0000256" key="4">
    <source>
        <dbReference type="ARBA" id="ARBA00023159"/>
    </source>
</evidence>
<comment type="function">
    <text evidence="6">Required for high-level post-exponential phase expression of a series of secreted proteins.</text>
</comment>
<dbReference type="PANTHER" id="PTHR37299:SF3">
    <property type="entry name" value="STAGE 0 SPORULATION PROTEIN A HOMOLOG"/>
    <property type="match status" value="1"/>
</dbReference>
<dbReference type="CDD" id="cd17533">
    <property type="entry name" value="REC_LytTR_AgrA-like"/>
    <property type="match status" value="1"/>
</dbReference>
<dbReference type="GO" id="GO:0003677">
    <property type="term" value="F:DNA binding"/>
    <property type="evidence" value="ECO:0007669"/>
    <property type="project" value="UniProtKB-KW"/>
</dbReference>
<evidence type="ECO:0000256" key="1">
    <source>
        <dbReference type="ARBA" id="ARBA00018672"/>
    </source>
</evidence>
<protein>
    <recommendedName>
        <fullName evidence="1">Stage 0 sporulation protein A homolog</fullName>
    </recommendedName>
</protein>
<gene>
    <name evidence="10" type="ORF">A4V09_09570</name>
</gene>
<evidence type="ECO:0000256" key="2">
    <source>
        <dbReference type="ARBA" id="ARBA00022490"/>
    </source>
</evidence>
<evidence type="ECO:0000256" key="5">
    <source>
        <dbReference type="ARBA" id="ARBA00024867"/>
    </source>
</evidence>
<comment type="function">
    <text evidence="5">May play the central regulatory role in sporulation. It may be an element of the effector pathway responsible for the activation of sporulation genes in response to nutritional stress. Spo0A may act in concert with spo0H (a sigma factor) to control the expression of some genes that are critical to the sporulation process.</text>
</comment>
<keyword evidence="4" id="KW-0010">Activator</keyword>